<keyword evidence="4" id="KW-1185">Reference proteome</keyword>
<evidence type="ECO:0000313" key="4">
    <source>
        <dbReference type="Proteomes" id="UP000826271"/>
    </source>
</evidence>
<organism evidence="3 4">
    <name type="scientific">Buddleja alternifolia</name>
    <dbReference type="NCBI Taxonomy" id="168488"/>
    <lineage>
        <taxon>Eukaryota</taxon>
        <taxon>Viridiplantae</taxon>
        <taxon>Streptophyta</taxon>
        <taxon>Embryophyta</taxon>
        <taxon>Tracheophyta</taxon>
        <taxon>Spermatophyta</taxon>
        <taxon>Magnoliopsida</taxon>
        <taxon>eudicotyledons</taxon>
        <taxon>Gunneridae</taxon>
        <taxon>Pentapetalae</taxon>
        <taxon>asterids</taxon>
        <taxon>lamiids</taxon>
        <taxon>Lamiales</taxon>
        <taxon>Scrophulariaceae</taxon>
        <taxon>Buddlejeae</taxon>
        <taxon>Buddleja</taxon>
    </lineage>
</organism>
<dbReference type="Pfam" id="PF20985">
    <property type="entry name" value="Legum_prodom"/>
    <property type="match status" value="1"/>
</dbReference>
<dbReference type="FunFam" id="1.10.132.130:FF:000001">
    <property type="entry name" value="Vacuolar-processing enzyme beta-isozyme"/>
    <property type="match status" value="1"/>
</dbReference>
<name>A0AAV6XIS5_9LAMI</name>
<dbReference type="Proteomes" id="UP000826271">
    <property type="component" value="Unassembled WGS sequence"/>
</dbReference>
<dbReference type="GO" id="GO:0006624">
    <property type="term" value="P:vacuolar protein processing"/>
    <property type="evidence" value="ECO:0007669"/>
    <property type="project" value="TreeGrafter"/>
</dbReference>
<comment type="caution">
    <text evidence="3">The sequence shown here is derived from an EMBL/GenBank/DDBJ whole genome shotgun (WGS) entry which is preliminary data.</text>
</comment>
<reference evidence="3" key="1">
    <citation type="submission" date="2019-10" db="EMBL/GenBank/DDBJ databases">
        <authorList>
            <person name="Zhang R."/>
            <person name="Pan Y."/>
            <person name="Wang J."/>
            <person name="Ma R."/>
            <person name="Yu S."/>
        </authorList>
    </citation>
    <scope>NUCLEOTIDE SEQUENCE</scope>
    <source>
        <strain evidence="3">LA-IB0</strain>
        <tissue evidence="3">Leaf</tissue>
    </source>
</reference>
<dbReference type="AlphaFoldDB" id="A0AAV6XIS5"/>
<dbReference type="GO" id="GO:0004197">
    <property type="term" value="F:cysteine-type endopeptidase activity"/>
    <property type="evidence" value="ECO:0007669"/>
    <property type="project" value="TreeGrafter"/>
</dbReference>
<dbReference type="InterPro" id="IPR048501">
    <property type="entry name" value="Legum_prodom"/>
</dbReference>
<evidence type="ECO:0000259" key="2">
    <source>
        <dbReference type="Pfam" id="PF20985"/>
    </source>
</evidence>
<sequence>MEDGTGQEAELLKQITDTMLHREHLDGSIDTIGLVLFGAEKGPSILRSVRGHSLPLADDRDCLKSTVRLFEAHCGSLTQYGMKYGHMQIFVIKGSPNQRWKKLVWLHVVGMTFLDGVL</sequence>
<dbReference type="GO" id="GO:0051603">
    <property type="term" value="P:proteolysis involved in protein catabolic process"/>
    <property type="evidence" value="ECO:0007669"/>
    <property type="project" value="TreeGrafter"/>
</dbReference>
<accession>A0AAV6XIS5</accession>
<proteinExistence type="inferred from homology"/>
<comment type="similarity">
    <text evidence="1">Belongs to the peptidase C13 family.</text>
</comment>
<protein>
    <recommendedName>
        <fullName evidence="2">Legumain prodomain domain-containing protein</fullName>
    </recommendedName>
</protein>
<evidence type="ECO:0000313" key="3">
    <source>
        <dbReference type="EMBL" id="KAG8382374.1"/>
    </source>
</evidence>
<dbReference type="Gene3D" id="1.10.132.130">
    <property type="match status" value="1"/>
</dbReference>
<feature type="domain" description="Legumain prodomain" evidence="2">
    <location>
        <begin position="13"/>
        <end position="85"/>
    </location>
</feature>
<dbReference type="PANTHER" id="PTHR12000:SF42">
    <property type="entry name" value="LEGUMAIN"/>
    <property type="match status" value="1"/>
</dbReference>
<dbReference type="EMBL" id="WHWC01000005">
    <property type="protein sequence ID" value="KAG8382374.1"/>
    <property type="molecule type" value="Genomic_DNA"/>
</dbReference>
<dbReference type="InterPro" id="IPR046427">
    <property type="entry name" value="Legumain_prodom_sf"/>
</dbReference>
<evidence type="ECO:0000256" key="1">
    <source>
        <dbReference type="ARBA" id="ARBA00009941"/>
    </source>
</evidence>
<gene>
    <name evidence="3" type="ORF">BUALT_Bualt05G0070800</name>
</gene>
<dbReference type="GO" id="GO:0005773">
    <property type="term" value="C:vacuole"/>
    <property type="evidence" value="ECO:0007669"/>
    <property type="project" value="GOC"/>
</dbReference>
<dbReference type="InterPro" id="IPR001096">
    <property type="entry name" value="Peptidase_C13"/>
</dbReference>
<dbReference type="PANTHER" id="PTHR12000">
    <property type="entry name" value="HEMOGLOBINASE FAMILY MEMBER"/>
    <property type="match status" value="1"/>
</dbReference>